<dbReference type="RefSeq" id="XP_019523701.1">
    <property type="nucleotide sequence ID" value="XM_019668156.1"/>
</dbReference>
<dbReference type="PANTHER" id="PTHR14517:SF11">
    <property type="entry name" value="RIB43A-LIKE WITH COILED-COILS PROTEIN 1"/>
    <property type="match status" value="1"/>
</dbReference>
<evidence type="ECO:0000256" key="2">
    <source>
        <dbReference type="ARBA" id="ARBA00006875"/>
    </source>
</evidence>
<evidence type="ECO:0000256" key="8">
    <source>
        <dbReference type="ARBA" id="ARBA00023273"/>
    </source>
</evidence>
<dbReference type="Proteomes" id="UP000694851">
    <property type="component" value="Unplaced"/>
</dbReference>
<evidence type="ECO:0000256" key="10">
    <source>
        <dbReference type="ARBA" id="ARBA00046435"/>
    </source>
</evidence>
<proteinExistence type="inferred from homology"/>
<keyword evidence="12" id="KW-1185">Reference proteome</keyword>
<keyword evidence="3" id="KW-0963">Cytoplasm</keyword>
<accession>A0A8B7TDB7</accession>
<comment type="subcellular location">
    <subcellularLocation>
        <location evidence="1">Cytoplasm</location>
        <location evidence="1">Cytoskeleton</location>
        <location evidence="1">Flagellum axoneme</location>
    </subcellularLocation>
</comment>
<protein>
    <recommendedName>
        <fullName evidence="9">RIB43A-like with coiled-coils protein 1</fullName>
    </recommendedName>
</protein>
<evidence type="ECO:0000313" key="12">
    <source>
        <dbReference type="Proteomes" id="UP000694851"/>
    </source>
</evidence>
<evidence type="ECO:0000256" key="9">
    <source>
        <dbReference type="ARBA" id="ARBA00041087"/>
    </source>
</evidence>
<evidence type="ECO:0000256" key="3">
    <source>
        <dbReference type="ARBA" id="ARBA00022490"/>
    </source>
</evidence>
<evidence type="ECO:0000256" key="7">
    <source>
        <dbReference type="ARBA" id="ARBA00023212"/>
    </source>
</evidence>
<reference evidence="13" key="1">
    <citation type="submission" date="2025-08" db="UniProtKB">
        <authorList>
            <consortium name="RefSeq"/>
        </authorList>
    </citation>
    <scope>IDENTIFICATION</scope>
    <source>
        <tissue evidence="13">Muscle</tissue>
    </source>
</reference>
<feature type="compositionally biased region" description="Basic and acidic residues" evidence="11">
    <location>
        <begin position="232"/>
        <end position="242"/>
    </location>
</feature>
<keyword evidence="6" id="KW-0969">Cilium</keyword>
<keyword evidence="5" id="KW-0175">Coiled coil</keyword>
<keyword evidence="4" id="KW-0282">Flagellum</keyword>
<dbReference type="PANTHER" id="PTHR14517">
    <property type="entry name" value="RIB43A-RELATED"/>
    <property type="match status" value="1"/>
</dbReference>
<evidence type="ECO:0000256" key="4">
    <source>
        <dbReference type="ARBA" id="ARBA00022846"/>
    </source>
</evidence>
<dbReference type="CTD" id="158787"/>
<gene>
    <name evidence="13" type="primary">RIBC1</name>
</gene>
<comment type="subunit">
    <text evidence="10">Microtubule inner protein component of sperm flagellar doublet microtubules.</text>
</comment>
<feature type="region of interest" description="Disordered" evidence="11">
    <location>
        <begin position="219"/>
        <end position="242"/>
    </location>
</feature>
<name>A0A8B7TDB7_HIPAR</name>
<dbReference type="OrthoDB" id="429119at2759"/>
<evidence type="ECO:0000256" key="5">
    <source>
        <dbReference type="ARBA" id="ARBA00023054"/>
    </source>
</evidence>
<evidence type="ECO:0000313" key="13">
    <source>
        <dbReference type="RefSeq" id="XP_019523701.1"/>
    </source>
</evidence>
<keyword evidence="8" id="KW-0966">Cell projection</keyword>
<dbReference type="KEGG" id="hai:109396388"/>
<dbReference type="Pfam" id="PF05914">
    <property type="entry name" value="RIB43A"/>
    <property type="match status" value="1"/>
</dbReference>
<keyword evidence="7" id="KW-0206">Cytoskeleton</keyword>
<organism evidence="12 13">
    <name type="scientific">Hipposideros armiger</name>
    <name type="common">Great Himalayan leaf-nosed bat</name>
    <dbReference type="NCBI Taxonomy" id="186990"/>
    <lineage>
        <taxon>Eukaryota</taxon>
        <taxon>Metazoa</taxon>
        <taxon>Chordata</taxon>
        <taxon>Craniata</taxon>
        <taxon>Vertebrata</taxon>
        <taxon>Euteleostomi</taxon>
        <taxon>Mammalia</taxon>
        <taxon>Eutheria</taxon>
        <taxon>Laurasiatheria</taxon>
        <taxon>Chiroptera</taxon>
        <taxon>Yinpterochiroptera</taxon>
        <taxon>Rhinolophoidea</taxon>
        <taxon>Hipposideridae</taxon>
        <taxon>Hipposideros</taxon>
    </lineage>
</organism>
<sequence length="377" mass="44033">MFKLNLPPDPKEAAAIEARRNREKERLSRIFNVRDRVLGVDVAALNNQVEEKKLWKAAEQNREAAYGTSQVQYGVVAQMLEKEEAERTRRLAKKVQEFREQKQQQQLKNKNEFDLWNPDQLWKQFPTHAGDYGPCYWPASLPYFSVDDAYRAAYLRMQQEQFMYNLEKQRLEQEQAKAYKQYIDKLNDELRLSMDTWAIQNSRWEDACRTAMMSAMANTNKAKGPHQAAELAEQKRHEHQPKQEANFVKIQNQSMNDMLTEKPNVARNPVNPHRVLACCWKGVTSKQQAAITRAQEMQCNEKKAQHQAQQAQDAEWGSQTTCLAQAAMELEEQERLLCAEFRRGLGSFNVLLASEHNSQERYLNSIIYNNQPISRYR</sequence>
<evidence type="ECO:0000256" key="1">
    <source>
        <dbReference type="ARBA" id="ARBA00004611"/>
    </source>
</evidence>
<dbReference type="AlphaFoldDB" id="A0A8B7TDB7"/>
<dbReference type="InterPro" id="IPR008805">
    <property type="entry name" value="RIB43A"/>
</dbReference>
<evidence type="ECO:0000256" key="6">
    <source>
        <dbReference type="ARBA" id="ARBA00023069"/>
    </source>
</evidence>
<dbReference type="GeneID" id="109396388"/>
<comment type="similarity">
    <text evidence="2">Belongs to the RIB43A family.</text>
</comment>
<evidence type="ECO:0000256" key="11">
    <source>
        <dbReference type="SAM" id="MobiDB-lite"/>
    </source>
</evidence>